<dbReference type="AlphaFoldDB" id="A0A8D8FM89"/>
<accession>A0A8D8FM89</accession>
<evidence type="ECO:0000313" key="1">
    <source>
        <dbReference type="EMBL" id="CAG6478002.1"/>
    </source>
</evidence>
<protein>
    <submittedName>
        <fullName evidence="1">(northern house mosquito) hypothetical protein</fullName>
    </submittedName>
</protein>
<organism evidence="1">
    <name type="scientific">Culex pipiens</name>
    <name type="common">House mosquito</name>
    <dbReference type="NCBI Taxonomy" id="7175"/>
    <lineage>
        <taxon>Eukaryota</taxon>
        <taxon>Metazoa</taxon>
        <taxon>Ecdysozoa</taxon>
        <taxon>Arthropoda</taxon>
        <taxon>Hexapoda</taxon>
        <taxon>Insecta</taxon>
        <taxon>Pterygota</taxon>
        <taxon>Neoptera</taxon>
        <taxon>Endopterygota</taxon>
        <taxon>Diptera</taxon>
        <taxon>Nematocera</taxon>
        <taxon>Culicoidea</taxon>
        <taxon>Culicidae</taxon>
        <taxon>Culicinae</taxon>
        <taxon>Culicini</taxon>
        <taxon>Culex</taxon>
        <taxon>Culex</taxon>
    </lineage>
</organism>
<reference evidence="1" key="1">
    <citation type="submission" date="2021-05" db="EMBL/GenBank/DDBJ databases">
        <authorList>
            <person name="Alioto T."/>
            <person name="Alioto T."/>
            <person name="Gomez Garrido J."/>
        </authorList>
    </citation>
    <scope>NUCLEOTIDE SEQUENCE</scope>
</reference>
<name>A0A8D8FM89_CULPI</name>
<proteinExistence type="predicted"/>
<sequence>MVDQSYQGDVYGRKSFLDKVLLREGVQHGDDVAIRIEFIELDVVHFGVNCHDYRPLLLQVQYSLEIVLERDLHFGHQSRVAGCFSQQNNARRKGRHLPVKQ</sequence>
<dbReference type="EMBL" id="HBUE01082011">
    <property type="protein sequence ID" value="CAG6478002.1"/>
    <property type="molecule type" value="Transcribed_RNA"/>
</dbReference>